<feature type="binding site" evidence="8">
    <location>
        <begin position="20"/>
        <end position="28"/>
    </location>
    <ligand>
        <name>ATP</name>
        <dbReference type="ChEBI" id="CHEBI:30616"/>
    </ligand>
</feature>
<evidence type="ECO:0000256" key="3">
    <source>
        <dbReference type="ARBA" id="ARBA00022741"/>
    </source>
</evidence>
<feature type="active site" description="Proton acceptor" evidence="6">
    <location>
        <position position="91"/>
    </location>
</feature>
<dbReference type="Gene3D" id="3.40.50.300">
    <property type="entry name" value="P-loop containing nucleotide triphosphate hydrolases"/>
    <property type="match status" value="1"/>
</dbReference>
<keyword evidence="5 8" id="KW-0067">ATP-binding</keyword>
<dbReference type="GO" id="GO:0005737">
    <property type="term" value="C:cytoplasm"/>
    <property type="evidence" value="ECO:0007669"/>
    <property type="project" value="TreeGrafter"/>
</dbReference>
<evidence type="ECO:0000313" key="10">
    <source>
        <dbReference type="EMBL" id="GGE48057.1"/>
    </source>
</evidence>
<dbReference type="PANTHER" id="PTHR10513:SF35">
    <property type="entry name" value="DEOXYADENOSINE KINASE"/>
    <property type="match status" value="1"/>
</dbReference>
<comment type="caution">
    <text evidence="10">The sequence shown here is derived from an EMBL/GenBank/DDBJ whole genome shotgun (WGS) entry which is preliminary data.</text>
</comment>
<dbReference type="CDD" id="cd01673">
    <property type="entry name" value="dNK"/>
    <property type="match status" value="1"/>
</dbReference>
<dbReference type="PANTHER" id="PTHR10513">
    <property type="entry name" value="DEOXYNUCLEOSIDE KINASE"/>
    <property type="match status" value="1"/>
</dbReference>
<proteinExistence type="inferred from homology"/>
<keyword evidence="4 10" id="KW-0418">Kinase</keyword>
<feature type="binding site" evidence="7">
    <location>
        <position position="56"/>
    </location>
    <ligand>
        <name>substrate</name>
    </ligand>
</feature>
<evidence type="ECO:0000256" key="4">
    <source>
        <dbReference type="ARBA" id="ARBA00022777"/>
    </source>
</evidence>
<reference evidence="10" key="1">
    <citation type="journal article" date="2014" name="Int. J. Syst. Evol. Microbiol.">
        <title>Complete genome sequence of Corynebacterium casei LMG S-19264T (=DSM 44701T), isolated from a smear-ripened cheese.</title>
        <authorList>
            <consortium name="US DOE Joint Genome Institute (JGI-PGF)"/>
            <person name="Walter F."/>
            <person name="Albersmeier A."/>
            <person name="Kalinowski J."/>
            <person name="Ruckert C."/>
        </authorList>
    </citation>
    <scope>NUCLEOTIDE SEQUENCE</scope>
    <source>
        <strain evidence="10">CGMCC 1.15371</strain>
    </source>
</reference>
<dbReference type="InterPro" id="IPR031314">
    <property type="entry name" value="DNK_dom"/>
</dbReference>
<evidence type="ECO:0000256" key="2">
    <source>
        <dbReference type="ARBA" id="ARBA00022679"/>
    </source>
</evidence>
<accession>A0A8J2YJM4</accession>
<evidence type="ECO:0000256" key="5">
    <source>
        <dbReference type="ARBA" id="ARBA00022840"/>
    </source>
</evidence>
<dbReference type="GO" id="GO:0005524">
    <property type="term" value="F:ATP binding"/>
    <property type="evidence" value="ECO:0007669"/>
    <property type="project" value="UniProtKB-KW"/>
</dbReference>
<keyword evidence="3 8" id="KW-0547">Nucleotide-binding</keyword>
<feature type="binding site" evidence="7">
    <location>
        <position position="97"/>
    </location>
    <ligand>
        <name>substrate</name>
    </ligand>
</feature>
<evidence type="ECO:0000256" key="8">
    <source>
        <dbReference type="PIRSR" id="PIRSR000705-3"/>
    </source>
</evidence>
<feature type="binding site" evidence="7">
    <location>
        <position position="160"/>
    </location>
    <ligand>
        <name>substrate</name>
    </ligand>
</feature>
<evidence type="ECO:0000259" key="9">
    <source>
        <dbReference type="Pfam" id="PF01712"/>
    </source>
</evidence>
<feature type="binding site" evidence="7">
    <location>
        <position position="92"/>
    </location>
    <ligand>
        <name>substrate</name>
    </ligand>
</feature>
<dbReference type="GO" id="GO:0019136">
    <property type="term" value="F:deoxynucleoside kinase activity"/>
    <property type="evidence" value="ECO:0007669"/>
    <property type="project" value="InterPro"/>
</dbReference>
<dbReference type="PIRSF" id="PIRSF000705">
    <property type="entry name" value="DNK"/>
    <property type="match status" value="1"/>
</dbReference>
<feature type="binding site" evidence="7">
    <location>
        <position position="67"/>
    </location>
    <ligand>
        <name>substrate</name>
    </ligand>
</feature>
<evidence type="ECO:0000256" key="1">
    <source>
        <dbReference type="ARBA" id="ARBA00007420"/>
    </source>
</evidence>
<dbReference type="RefSeq" id="WP_188695515.1">
    <property type="nucleotide sequence ID" value="NZ_BMIR01000014.1"/>
</dbReference>
<evidence type="ECO:0000256" key="6">
    <source>
        <dbReference type="PIRSR" id="PIRSR000705-1"/>
    </source>
</evidence>
<comment type="similarity">
    <text evidence="1">Belongs to the DCK/DGK family.</text>
</comment>
<dbReference type="AlphaFoldDB" id="A0A8J2YJM4"/>
<dbReference type="FunFam" id="3.40.50.300:FF:000659">
    <property type="entry name" value="Deoxyguanosine kinase"/>
    <property type="match status" value="1"/>
</dbReference>
<dbReference type="InterPro" id="IPR050566">
    <property type="entry name" value="Deoxyribonucleoside_kinase"/>
</dbReference>
<feature type="binding site" evidence="7">
    <location>
        <position position="44"/>
    </location>
    <ligand>
        <name>substrate</name>
    </ligand>
</feature>
<organism evidence="10 11">
    <name type="scientific">Pullulanibacillus camelliae</name>
    <dbReference type="NCBI Taxonomy" id="1707096"/>
    <lineage>
        <taxon>Bacteria</taxon>
        <taxon>Bacillati</taxon>
        <taxon>Bacillota</taxon>
        <taxon>Bacilli</taxon>
        <taxon>Bacillales</taxon>
        <taxon>Sporolactobacillaceae</taxon>
        <taxon>Pullulanibacillus</taxon>
    </lineage>
</organism>
<keyword evidence="2" id="KW-0808">Transferase</keyword>
<dbReference type="EMBL" id="BMIR01000014">
    <property type="protein sequence ID" value="GGE48057.1"/>
    <property type="molecule type" value="Genomic_DNA"/>
</dbReference>
<feature type="domain" description="Deoxynucleoside kinase" evidence="9">
    <location>
        <begin position="16"/>
        <end position="214"/>
    </location>
</feature>
<dbReference type="Proteomes" id="UP000628775">
    <property type="component" value="Unassembled WGS sequence"/>
</dbReference>
<dbReference type="SUPFAM" id="SSF52540">
    <property type="entry name" value="P-loop containing nucleoside triphosphate hydrolases"/>
    <property type="match status" value="1"/>
</dbReference>
<name>A0A8J2YJM4_9BACL</name>
<keyword evidence="11" id="KW-1185">Reference proteome</keyword>
<dbReference type="InterPro" id="IPR002624">
    <property type="entry name" value="DCK/DGK"/>
</dbReference>
<reference evidence="10" key="2">
    <citation type="submission" date="2020-09" db="EMBL/GenBank/DDBJ databases">
        <authorList>
            <person name="Sun Q."/>
            <person name="Zhou Y."/>
        </authorList>
    </citation>
    <scope>NUCLEOTIDE SEQUENCE</scope>
    <source>
        <strain evidence="10">CGMCC 1.15371</strain>
    </source>
</reference>
<dbReference type="Pfam" id="PF01712">
    <property type="entry name" value="dNK"/>
    <property type="match status" value="1"/>
</dbReference>
<protein>
    <submittedName>
        <fullName evidence="10">Deoxycytidine kinase</fullName>
    </submittedName>
</protein>
<evidence type="ECO:0000256" key="7">
    <source>
        <dbReference type="PIRSR" id="PIRSR000705-2"/>
    </source>
</evidence>
<evidence type="ECO:0000313" key="11">
    <source>
        <dbReference type="Proteomes" id="UP000628775"/>
    </source>
</evidence>
<dbReference type="InterPro" id="IPR027417">
    <property type="entry name" value="P-loop_NTPase"/>
</dbReference>
<feature type="binding site" evidence="8">
    <location>
        <begin position="151"/>
        <end position="155"/>
    </location>
    <ligand>
        <name>ATP</name>
        <dbReference type="ChEBI" id="CHEBI:30616"/>
    </ligand>
</feature>
<gene>
    <name evidence="10" type="primary">dck</name>
    <name evidence="10" type="ORF">GCM10011391_28560</name>
</gene>
<sequence>MNKEAIQHLFPKKALITVAGTVGVGKTTFATTVADMLGYHTSMEKVDGNPYLDKFYDDFKRWAFHLQIYFLAERFKEHKKIIDAPYGVVQDRSIYEDTGIFARMHYEKGNMTKVDFDTYTELFDAMVLTPYFQPPDVLVYLEGSFQQVLERVKTRGREMEKQTPIEYWKEMHERYQHWIDTFNYCPVVRVNIDQYDLHHHPESIEPILEEIAAAITVKR</sequence>